<proteinExistence type="predicted"/>
<evidence type="ECO:0000313" key="1">
    <source>
        <dbReference type="EMBL" id="GFN46484.1"/>
    </source>
</evidence>
<reference evidence="1 2" key="1">
    <citation type="submission" date="2020-06" db="EMBL/GenBank/DDBJ databases">
        <title>The genome sequence of Candidatus Regiella insecticola strain Tut.</title>
        <authorList>
            <person name="Nikoh N."/>
            <person name="Tsuchida T."/>
            <person name="Koga R."/>
            <person name="Oshima K."/>
            <person name="Hattori M."/>
            <person name="Fukatsu T."/>
        </authorList>
    </citation>
    <scope>NUCLEOTIDE SEQUENCE [LARGE SCALE GENOMIC DNA]</scope>
    <source>
        <strain evidence="1 2">Tut</strain>
    </source>
</reference>
<dbReference type="Proteomes" id="UP000504714">
    <property type="component" value="Unassembled WGS sequence"/>
</dbReference>
<sequence>MLLNKHMRSIIRQQVFCFLPPYFESIYILLALSLEELKTLSAHFSSCYLTYRKNNRVAHQRKMGAGQKGFLPTPLDKLVFRASTLFYDVY</sequence>
<dbReference type="EMBL" id="BLXO01000004">
    <property type="protein sequence ID" value="GFN46484.1"/>
    <property type="molecule type" value="Genomic_DNA"/>
</dbReference>
<dbReference type="AlphaFoldDB" id="A0A6L2ZQ12"/>
<accession>A0A6L2ZQ12</accession>
<organism evidence="1 2">
    <name type="scientific">Candidatus Regiella insecticola</name>
    <dbReference type="NCBI Taxonomy" id="138073"/>
    <lineage>
        <taxon>Bacteria</taxon>
        <taxon>Pseudomonadati</taxon>
        <taxon>Pseudomonadota</taxon>
        <taxon>Gammaproteobacteria</taxon>
        <taxon>Enterobacterales</taxon>
        <taxon>Enterobacteriaceae</taxon>
        <taxon>aphid secondary symbionts</taxon>
        <taxon>Candidatus Regiella</taxon>
    </lineage>
</organism>
<evidence type="ECO:0000313" key="2">
    <source>
        <dbReference type="Proteomes" id="UP000504714"/>
    </source>
</evidence>
<protein>
    <submittedName>
        <fullName evidence="1">Uncharacterized protein</fullName>
    </submittedName>
</protein>
<comment type="caution">
    <text evidence="1">The sequence shown here is derived from an EMBL/GenBank/DDBJ whole genome shotgun (WGS) entry which is preliminary data.</text>
</comment>
<gene>
    <name evidence="1" type="ORF">RINTU1_21290</name>
</gene>
<name>A0A6L2ZQ12_9ENTR</name>